<feature type="compositionally biased region" description="Low complexity" evidence="1">
    <location>
        <begin position="279"/>
        <end position="290"/>
    </location>
</feature>
<feature type="compositionally biased region" description="Acidic residues" evidence="1">
    <location>
        <begin position="390"/>
        <end position="407"/>
    </location>
</feature>
<feature type="compositionally biased region" description="Acidic residues" evidence="1">
    <location>
        <begin position="335"/>
        <end position="381"/>
    </location>
</feature>
<dbReference type="GeneID" id="35414668"/>
<evidence type="ECO:0000256" key="1">
    <source>
        <dbReference type="SAM" id="MobiDB-lite"/>
    </source>
</evidence>
<dbReference type="KEGG" id="vg:35414668"/>
<evidence type="ECO:0000313" key="2">
    <source>
        <dbReference type="EMBL" id="AUG72277.1"/>
    </source>
</evidence>
<evidence type="ECO:0000313" key="3">
    <source>
        <dbReference type="Proteomes" id="UP000242696"/>
    </source>
</evidence>
<proteinExistence type="predicted"/>
<feature type="compositionally biased region" description="Low complexity" evidence="1">
    <location>
        <begin position="227"/>
        <end position="248"/>
    </location>
</feature>
<dbReference type="EMBL" id="MG271984">
    <property type="protein sequence ID" value="AUG72277.1"/>
    <property type="molecule type" value="Genomic_DNA"/>
</dbReference>
<reference evidence="2" key="1">
    <citation type="journal article" date="2018" name="Arch. Virol.">
        <title>Complete genome sequence and analysis of ictalurid herpesvirus 2.</title>
        <authorList>
            <person name="Borzak R."/>
            <person name="Haluk T."/>
            <person name="Bartha D."/>
            <person name="Doszpoly A."/>
        </authorList>
    </citation>
    <scope>NUCLEOTIDE SEQUENCE</scope>
    <source>
        <strain evidence="2">760/94</strain>
    </source>
</reference>
<accession>A0A2H5AJG8</accession>
<protein>
    <submittedName>
        <fullName evidence="2">ORF96</fullName>
    </submittedName>
</protein>
<organism evidence="2">
    <name type="scientific">black bullhead herpesvirus</name>
    <dbReference type="NCBI Taxonomy" id="508441"/>
    <lineage>
        <taxon>Viruses</taxon>
        <taxon>Duplodnaviria</taxon>
        <taxon>Heunggongvirae</taxon>
        <taxon>Peploviricota</taxon>
        <taxon>Herviviricetes</taxon>
        <taxon>Herpesvirales</taxon>
        <taxon>Alloherpesviridae</taxon>
        <taxon>Ictavirus</taxon>
        <taxon>Ictavirus ictaluridallo2</taxon>
    </lineage>
</organism>
<name>A0A2H5AJG8_9VIRU</name>
<dbReference type="Proteomes" id="UP000242696">
    <property type="component" value="Segment"/>
</dbReference>
<feature type="region of interest" description="Disordered" evidence="1">
    <location>
        <begin position="218"/>
        <end position="407"/>
    </location>
</feature>
<sequence length="407" mass="45196">MDSATKAAILERYRARLVAQRMDKLVVVSMIPLKYKDPKTGMLFSSMDAAEFAVTIHVNMELRTRGVSEMEMLREQMIEERTRGVCVLFSMPPKYTEYFGGEMYNSKAELFEAIELDVDRKLAGKPSGKTDRGLWLRSWPMPAEKDRVEKLGENPCFYYDLYTEKLFKSEAEFKDHLKWEEANKEEAREQLIHSGMTRYHRLCAARIRVAELQIPRECDTKEESKSTSESTKPTSESEPKASAPESTANAKMSSGEPVAKMPRIDSPATSDGESEPVAETESTGESLSSSTPPPTPEGPRKRRYPTRVRAPPERFVINPSDDDDECSSDGSTVDGDVEESGSDSDSYEESFIDDASESGGDLTDEAETDSSDEDSDADESGGFEGPGESESSEAEELSGSEVEDTCL</sequence>
<keyword evidence="3" id="KW-1185">Reference proteome</keyword>
<dbReference type="RefSeq" id="YP_009447848.1">
    <property type="nucleotide sequence ID" value="NC_036579.1"/>
</dbReference>